<dbReference type="EMBL" id="JACRUP010000005">
    <property type="protein sequence ID" value="MBC5851231.1"/>
    <property type="molecule type" value="Genomic_DNA"/>
</dbReference>
<keyword evidence="2" id="KW-1185">Reference proteome</keyword>
<proteinExistence type="predicted"/>
<dbReference type="AlphaFoldDB" id="A0A9X0RA38"/>
<reference evidence="1" key="1">
    <citation type="submission" date="2020-08" db="EMBL/GenBank/DDBJ databases">
        <title>Genome Sequencing and Pan-Genome Analysis of Migratory bird Vibrio Strains, Inner Mongolia.</title>
        <authorList>
            <person name="Zheng L."/>
        </authorList>
    </citation>
    <scope>NUCLEOTIDE SEQUENCE</scope>
    <source>
        <strain evidence="1">M13F</strain>
    </source>
</reference>
<sequence length="282" mass="32969">MKVMQKKIIIPRKKLQLVMDSFITIWEKNLPSEDDLELGKSFRIGEIPENKKMKDIFYSILGFNNHDELLRFTKNNEKKIWVNRSLGDSEFFPNEELFLSAVRKALAPIIFTSALEEKASDNPIKKRATIIKDFFNEALQFIDVFEYDQQDWEVYTLDEDSVKHVVENPENRVSISLSEPGEGLLDIYDPESMGYQVEIINIKNMFEKYQDIKLDTDLSGKLYRVRLMKATDINLLNTFILKSTLINAKWVIEVREKLANHKNLQEKLKQLSNVSDITIKVQ</sequence>
<accession>A0A9X0RA38</accession>
<evidence type="ECO:0000313" key="2">
    <source>
        <dbReference type="Proteomes" id="UP000615796"/>
    </source>
</evidence>
<dbReference type="Proteomes" id="UP000615796">
    <property type="component" value="Unassembled WGS sequence"/>
</dbReference>
<gene>
    <name evidence="1" type="ORF">H8Q88_09725</name>
</gene>
<protein>
    <submittedName>
        <fullName evidence="1">Uncharacterized protein</fullName>
    </submittedName>
</protein>
<organism evidence="1 2">
    <name type="scientific">Vibrio metschnikovii</name>
    <dbReference type="NCBI Taxonomy" id="28172"/>
    <lineage>
        <taxon>Bacteria</taxon>
        <taxon>Pseudomonadati</taxon>
        <taxon>Pseudomonadota</taxon>
        <taxon>Gammaproteobacteria</taxon>
        <taxon>Vibrionales</taxon>
        <taxon>Vibrionaceae</taxon>
        <taxon>Vibrio</taxon>
    </lineage>
</organism>
<evidence type="ECO:0000313" key="1">
    <source>
        <dbReference type="EMBL" id="MBC5851231.1"/>
    </source>
</evidence>
<comment type="caution">
    <text evidence="1">The sequence shown here is derived from an EMBL/GenBank/DDBJ whole genome shotgun (WGS) entry which is preliminary data.</text>
</comment>
<name>A0A9X0RA38_VIBME</name>
<dbReference type="RefSeq" id="WP_187026019.1">
    <property type="nucleotide sequence ID" value="NZ_JACRUP010000005.1"/>
</dbReference>